<dbReference type="InterPro" id="IPR008965">
    <property type="entry name" value="CBM2/CBM3_carb-bd_dom_sf"/>
</dbReference>
<dbReference type="SUPFAM" id="SSF49384">
    <property type="entry name" value="Carbohydrate-binding domain"/>
    <property type="match status" value="1"/>
</dbReference>
<dbReference type="GO" id="GO:0030246">
    <property type="term" value="F:carbohydrate binding"/>
    <property type="evidence" value="ECO:0007669"/>
    <property type="project" value="InterPro"/>
</dbReference>
<dbReference type="NCBIfam" id="TIGR02595">
    <property type="entry name" value="PEP_CTERM"/>
    <property type="match status" value="1"/>
</dbReference>
<dbReference type="Proteomes" id="UP000034103">
    <property type="component" value="Chromosome"/>
</dbReference>
<dbReference type="PATRIC" id="fig|1641812.3.peg.1386"/>
<gene>
    <name evidence="1" type="ORF">MYAER_1342</name>
</gene>
<evidence type="ECO:0008006" key="3">
    <source>
        <dbReference type="Google" id="ProtNLM"/>
    </source>
</evidence>
<evidence type="ECO:0000313" key="2">
    <source>
        <dbReference type="Proteomes" id="UP000034103"/>
    </source>
</evidence>
<dbReference type="RefSeq" id="WP_046661487.1">
    <property type="nucleotide sequence ID" value="NZ_CP011304.1"/>
</dbReference>
<accession>A0A0F6RKR0</accession>
<reference evidence="1 2" key="1">
    <citation type="journal article" date="2015" name="Genome Announc.">
        <title>Complete Genome Sequence of Microcystis aeruginosa NIES-2549, a Bloom-Forming Cyanobacterium from Lake Kasumigaura, Japan.</title>
        <authorList>
            <person name="Yamaguchi H."/>
            <person name="Suzuki S."/>
            <person name="Tanabe Y."/>
            <person name="Osana Y."/>
            <person name="Shimura Y."/>
            <person name="Ishida K."/>
            <person name="Kawachi M."/>
        </authorList>
    </citation>
    <scope>NUCLEOTIDE SEQUENCE [LARGE SCALE GENOMIC DNA]</scope>
    <source>
        <strain evidence="1 2">NIES-2549</strain>
    </source>
</reference>
<dbReference type="HOGENOM" id="CLU_1330677_0_0_3"/>
<proteinExistence type="predicted"/>
<sequence length="206" mass="21659">MSSLTTQFNLKTDNSGLVGTIINSPLRVGDRFFVEILMENSDINPVGITSSAINLSFDPRSIQNIDNPFTPSDINSPLVTSRFPFGRTGILDNTNGSITNLGGGAFPLAGIGSPLGINQLDTFSLLHFQVIGNGNSSLVLNIDLSQTGFSDGSVASYSGNQSQFIKIVQVGSSTAIPEPSTILAIVILGLGVLLSKKRNQDNSNDG</sequence>
<name>A0A0F6RKR0_MICAE</name>
<dbReference type="InterPro" id="IPR013424">
    <property type="entry name" value="Ice-binding_C"/>
</dbReference>
<organism evidence="1 2">
    <name type="scientific">Microcystis aeruginosa NIES-2549</name>
    <dbReference type="NCBI Taxonomy" id="1641812"/>
    <lineage>
        <taxon>Bacteria</taxon>
        <taxon>Bacillati</taxon>
        <taxon>Cyanobacteriota</taxon>
        <taxon>Cyanophyceae</taxon>
        <taxon>Oscillatoriophycideae</taxon>
        <taxon>Chroococcales</taxon>
        <taxon>Microcystaceae</taxon>
        <taxon>Microcystis</taxon>
    </lineage>
</organism>
<evidence type="ECO:0000313" key="1">
    <source>
        <dbReference type="EMBL" id="AKE63698.1"/>
    </source>
</evidence>
<dbReference type="AlphaFoldDB" id="A0A0F6RKR0"/>
<protein>
    <recommendedName>
        <fullName evidence="3">PEP-CTERM protein-sorting domain-containing protein</fullName>
    </recommendedName>
</protein>
<dbReference type="EMBL" id="CP011304">
    <property type="protein sequence ID" value="AKE63698.1"/>
    <property type="molecule type" value="Genomic_DNA"/>
</dbReference>